<evidence type="ECO:0000259" key="8">
    <source>
        <dbReference type="Pfam" id="PF02687"/>
    </source>
</evidence>
<evidence type="ECO:0000256" key="4">
    <source>
        <dbReference type="ARBA" id="ARBA00022989"/>
    </source>
</evidence>
<comment type="subcellular location">
    <subcellularLocation>
        <location evidence="1">Cell membrane</location>
        <topology evidence="1">Multi-pass membrane protein</topology>
    </subcellularLocation>
</comment>
<feature type="compositionally biased region" description="Basic and acidic residues" evidence="6">
    <location>
        <begin position="407"/>
        <end position="420"/>
    </location>
</feature>
<reference evidence="9 10" key="1">
    <citation type="submission" date="2019-03" db="EMBL/GenBank/DDBJ databases">
        <title>Genomic analyses of the natural microbiome of Caenorhabditis elegans.</title>
        <authorList>
            <person name="Samuel B."/>
        </authorList>
    </citation>
    <scope>NUCLEOTIDE SEQUENCE [LARGE SCALE GENOMIC DNA]</scope>
    <source>
        <strain evidence="9 10">JUb65</strain>
    </source>
</reference>
<dbReference type="AlphaFoldDB" id="A0A4R6DF30"/>
<organism evidence="9 10">
    <name type="scientific">Curtobacterium flaccumfaciens</name>
    <dbReference type="NCBI Taxonomy" id="2035"/>
    <lineage>
        <taxon>Bacteria</taxon>
        <taxon>Bacillati</taxon>
        <taxon>Actinomycetota</taxon>
        <taxon>Actinomycetes</taxon>
        <taxon>Micrococcales</taxon>
        <taxon>Microbacteriaceae</taxon>
        <taxon>Curtobacterium</taxon>
    </lineage>
</organism>
<sequence length="420" mass="42258">MTLREVGAPYGEAAKTVATADPADVDVVAVVQAADGWHRVVLGAPRDGTLTSARGALPCTDGCRLVWLGLETSATTSAPYGLGATITDVTVGDGTTARSVGAAWLHADRWRSRLGENPLPDGGPTATLGDRRDGLRVSWVDPTGSGTPSITPRDGAEPLPTVIGAATVTQPFAGVPDATVGIGLNGESIVLRVVGTAPALPRVLADGALVDLTSAGHVSNPVGTGTDHEVWVAPGAERRVTAALARNGVTVTGRHTLADAERRAERSAPVLGALVGIPTAGAALVLVLLVVAGVGAIGARRRRDDVDVLRTSGFSRSAVRRAVLRETFLPAAAAVLLGAVAGTIATVVTAARLPLRAEAVPPLGVPVGPLTVLAVTAVTMLVLLAVSAGVAAVGADGSGRPRGSGDGAEHRRPRDGRPAP</sequence>
<proteinExistence type="predicted"/>
<feature type="region of interest" description="Disordered" evidence="6">
    <location>
        <begin position="136"/>
        <end position="155"/>
    </location>
</feature>
<dbReference type="OrthoDB" id="5014019at2"/>
<feature type="compositionally biased region" description="Gly residues" evidence="6">
    <location>
        <begin position="396"/>
        <end position="406"/>
    </location>
</feature>
<evidence type="ECO:0000256" key="1">
    <source>
        <dbReference type="ARBA" id="ARBA00004651"/>
    </source>
</evidence>
<gene>
    <name evidence="9" type="ORF">EDF64_11176</name>
</gene>
<name>A0A4R6DF30_9MICO</name>
<feature type="transmembrane region" description="Helical" evidence="7">
    <location>
        <begin position="328"/>
        <end position="350"/>
    </location>
</feature>
<evidence type="ECO:0000256" key="7">
    <source>
        <dbReference type="SAM" id="Phobius"/>
    </source>
</evidence>
<evidence type="ECO:0000256" key="2">
    <source>
        <dbReference type="ARBA" id="ARBA00022475"/>
    </source>
</evidence>
<dbReference type="EMBL" id="SNVW01000011">
    <property type="protein sequence ID" value="TDN42599.1"/>
    <property type="molecule type" value="Genomic_DNA"/>
</dbReference>
<evidence type="ECO:0000313" key="9">
    <source>
        <dbReference type="EMBL" id="TDN42599.1"/>
    </source>
</evidence>
<feature type="transmembrane region" description="Helical" evidence="7">
    <location>
        <begin position="370"/>
        <end position="393"/>
    </location>
</feature>
<dbReference type="GO" id="GO:0005886">
    <property type="term" value="C:plasma membrane"/>
    <property type="evidence" value="ECO:0007669"/>
    <property type="project" value="UniProtKB-SubCell"/>
</dbReference>
<feature type="domain" description="ABC3 transporter permease C-terminal" evidence="8">
    <location>
        <begin position="282"/>
        <end position="391"/>
    </location>
</feature>
<evidence type="ECO:0000256" key="3">
    <source>
        <dbReference type="ARBA" id="ARBA00022692"/>
    </source>
</evidence>
<keyword evidence="3 7" id="KW-0812">Transmembrane</keyword>
<evidence type="ECO:0000256" key="6">
    <source>
        <dbReference type="SAM" id="MobiDB-lite"/>
    </source>
</evidence>
<dbReference type="RefSeq" id="WP_133520697.1">
    <property type="nucleotide sequence ID" value="NZ_SNVW01000011.1"/>
</dbReference>
<protein>
    <submittedName>
        <fullName evidence="9">FtsX-like permease family protein</fullName>
    </submittedName>
</protein>
<keyword evidence="5 7" id="KW-0472">Membrane</keyword>
<dbReference type="Pfam" id="PF02687">
    <property type="entry name" value="FtsX"/>
    <property type="match status" value="1"/>
</dbReference>
<feature type="region of interest" description="Disordered" evidence="6">
    <location>
        <begin position="395"/>
        <end position="420"/>
    </location>
</feature>
<feature type="transmembrane region" description="Helical" evidence="7">
    <location>
        <begin position="270"/>
        <end position="294"/>
    </location>
</feature>
<evidence type="ECO:0000256" key="5">
    <source>
        <dbReference type="ARBA" id="ARBA00023136"/>
    </source>
</evidence>
<dbReference type="Proteomes" id="UP000295764">
    <property type="component" value="Unassembled WGS sequence"/>
</dbReference>
<keyword evidence="2" id="KW-1003">Cell membrane</keyword>
<accession>A0A4R6DF30</accession>
<evidence type="ECO:0000313" key="10">
    <source>
        <dbReference type="Proteomes" id="UP000295764"/>
    </source>
</evidence>
<keyword evidence="4 7" id="KW-1133">Transmembrane helix</keyword>
<dbReference type="InterPro" id="IPR003838">
    <property type="entry name" value="ABC3_permease_C"/>
</dbReference>
<comment type="caution">
    <text evidence="9">The sequence shown here is derived from an EMBL/GenBank/DDBJ whole genome shotgun (WGS) entry which is preliminary data.</text>
</comment>